<evidence type="ECO:0000256" key="3">
    <source>
        <dbReference type="ARBA" id="ARBA00012239"/>
    </source>
</evidence>
<dbReference type="GO" id="GO:0030170">
    <property type="term" value="F:pyridoxal phosphate binding"/>
    <property type="evidence" value="ECO:0007669"/>
    <property type="project" value="InterPro"/>
</dbReference>
<protein>
    <recommendedName>
        <fullName evidence="3">cysteine desulfurase</fullName>
        <ecNumber evidence="3">2.8.1.7</ecNumber>
    </recommendedName>
</protein>
<dbReference type="PANTHER" id="PTHR11601:SF34">
    <property type="entry name" value="CYSTEINE DESULFURASE"/>
    <property type="match status" value="1"/>
</dbReference>
<dbReference type="InterPro" id="IPR015424">
    <property type="entry name" value="PyrdxlP-dep_Trfase"/>
</dbReference>
<evidence type="ECO:0000256" key="6">
    <source>
        <dbReference type="ARBA" id="ARBA00022898"/>
    </source>
</evidence>
<dbReference type="GO" id="GO:0051536">
    <property type="term" value="F:iron-sulfur cluster binding"/>
    <property type="evidence" value="ECO:0007669"/>
    <property type="project" value="UniProtKB-KW"/>
</dbReference>
<name>A0AAU9IMC3_9CILI</name>
<dbReference type="Pfam" id="PF00266">
    <property type="entry name" value="Aminotran_5"/>
    <property type="match status" value="1"/>
</dbReference>
<evidence type="ECO:0000256" key="2">
    <source>
        <dbReference type="ARBA" id="ARBA00006490"/>
    </source>
</evidence>
<evidence type="ECO:0000313" key="12">
    <source>
        <dbReference type="Proteomes" id="UP001162131"/>
    </source>
</evidence>
<evidence type="ECO:0000256" key="5">
    <source>
        <dbReference type="ARBA" id="ARBA00022723"/>
    </source>
</evidence>
<keyword evidence="7" id="KW-0408">Iron</keyword>
<proteinExistence type="inferred from homology"/>
<dbReference type="NCBIfam" id="TIGR02006">
    <property type="entry name" value="IscS"/>
    <property type="match status" value="1"/>
</dbReference>
<keyword evidence="12" id="KW-1185">Reference proteome</keyword>
<evidence type="ECO:0000256" key="4">
    <source>
        <dbReference type="ARBA" id="ARBA00022679"/>
    </source>
</evidence>
<comment type="similarity">
    <text evidence="2">Belongs to the class-V pyridoxal-phosphate-dependent aminotransferase family. NifS/IscS subfamily.</text>
</comment>
<evidence type="ECO:0000256" key="1">
    <source>
        <dbReference type="ARBA" id="ARBA00001933"/>
    </source>
</evidence>
<dbReference type="NCBIfam" id="NF010611">
    <property type="entry name" value="PRK14012.1"/>
    <property type="match status" value="1"/>
</dbReference>
<dbReference type="GO" id="GO:0046872">
    <property type="term" value="F:metal ion binding"/>
    <property type="evidence" value="ECO:0007669"/>
    <property type="project" value="UniProtKB-KW"/>
</dbReference>
<dbReference type="EC" id="2.8.1.7" evidence="3"/>
<dbReference type="PIRSF" id="PIRSF005572">
    <property type="entry name" value="NifS"/>
    <property type="match status" value="1"/>
</dbReference>
<dbReference type="GO" id="GO:0044571">
    <property type="term" value="P:[2Fe-2S] cluster assembly"/>
    <property type="evidence" value="ECO:0007669"/>
    <property type="project" value="InterPro"/>
</dbReference>
<keyword evidence="6" id="KW-0663">Pyridoxal phosphate</keyword>
<dbReference type="SUPFAM" id="SSF53383">
    <property type="entry name" value="PLP-dependent transferases"/>
    <property type="match status" value="1"/>
</dbReference>
<evidence type="ECO:0000256" key="8">
    <source>
        <dbReference type="ARBA" id="ARBA00023014"/>
    </source>
</evidence>
<keyword evidence="4" id="KW-0808">Transferase</keyword>
<dbReference type="Gene3D" id="3.40.640.10">
    <property type="entry name" value="Type I PLP-dependent aspartate aminotransferase-like (Major domain)"/>
    <property type="match status" value="1"/>
</dbReference>
<reference evidence="11" key="1">
    <citation type="submission" date="2021-09" db="EMBL/GenBank/DDBJ databases">
        <authorList>
            <consortium name="AG Swart"/>
            <person name="Singh M."/>
            <person name="Singh A."/>
            <person name="Seah K."/>
            <person name="Emmerich C."/>
        </authorList>
    </citation>
    <scope>NUCLEOTIDE SEQUENCE</scope>
    <source>
        <strain evidence="11">ATCC30299</strain>
    </source>
</reference>
<dbReference type="InterPro" id="IPR015422">
    <property type="entry name" value="PyrdxlP-dep_Trfase_small"/>
</dbReference>
<evidence type="ECO:0000256" key="9">
    <source>
        <dbReference type="RuleBase" id="RU004504"/>
    </source>
</evidence>
<dbReference type="GO" id="GO:0031071">
    <property type="term" value="F:cysteine desulfurase activity"/>
    <property type="evidence" value="ECO:0007669"/>
    <property type="project" value="UniProtKB-EC"/>
</dbReference>
<dbReference type="HAMAP" id="MF_00331">
    <property type="entry name" value="Cys_desulf_IscS"/>
    <property type="match status" value="1"/>
</dbReference>
<dbReference type="InterPro" id="IPR015421">
    <property type="entry name" value="PyrdxlP-dep_Trfase_major"/>
</dbReference>
<dbReference type="GO" id="GO:1990221">
    <property type="term" value="C:L-cysteine desulfurase complex"/>
    <property type="evidence" value="ECO:0007669"/>
    <property type="project" value="UniProtKB-ARBA"/>
</dbReference>
<accession>A0AAU9IMC3</accession>
<dbReference type="Gene3D" id="3.90.1150.10">
    <property type="entry name" value="Aspartate Aminotransferase, domain 1"/>
    <property type="match status" value="1"/>
</dbReference>
<dbReference type="InterPro" id="IPR010240">
    <property type="entry name" value="Cys_deSase_IscS"/>
</dbReference>
<keyword evidence="8" id="KW-0411">Iron-sulfur</keyword>
<comment type="caution">
    <text evidence="11">The sequence shown here is derived from an EMBL/GenBank/DDBJ whole genome shotgun (WGS) entry which is preliminary data.</text>
</comment>
<comment type="cofactor">
    <cofactor evidence="1 9">
        <name>pyridoxal 5'-phosphate</name>
        <dbReference type="ChEBI" id="CHEBI:597326"/>
    </cofactor>
</comment>
<dbReference type="GO" id="GO:0005739">
    <property type="term" value="C:mitochondrion"/>
    <property type="evidence" value="ECO:0007669"/>
    <property type="project" value="TreeGrafter"/>
</dbReference>
<dbReference type="FunFam" id="3.40.640.10:FF:000003">
    <property type="entry name" value="Cysteine desulfurase IscS"/>
    <property type="match status" value="1"/>
</dbReference>
<dbReference type="EMBL" id="CAJZBQ010000014">
    <property type="protein sequence ID" value="CAG9315617.1"/>
    <property type="molecule type" value="Genomic_DNA"/>
</dbReference>
<dbReference type="PANTHER" id="PTHR11601">
    <property type="entry name" value="CYSTEINE DESULFURYLASE FAMILY MEMBER"/>
    <property type="match status" value="1"/>
</dbReference>
<dbReference type="InterPro" id="IPR000192">
    <property type="entry name" value="Aminotrans_V_dom"/>
</dbReference>
<keyword evidence="5" id="KW-0479">Metal-binding</keyword>
<dbReference type="InterPro" id="IPR020578">
    <property type="entry name" value="Aminotrans_V_PyrdxlP_BS"/>
</dbReference>
<sequence>MFKAIKLISKNARSFSSFEVKEGIVPGRPAYLDFQATTPLDPRVLDDMLPFMVSEFGNPHSRTHQYGWKAADAVEKARSEVADIIGADPKEIVFTSGATESNNTAIKGIAKFYAQKGKNKIVTIQTEHKCVLDTCRHLQEEGFQVVYLPVETNGLVNLSSLEQAIDDKTSLVTIMAANNEIGVIQPVKQIGEICRKKGAFFHSDCAQAVGKIPVNVNEMNIDLASISGHKIYGPKGIGALYVRRKPRVRIEPLINGGGQERGMRSGTLAPALVVGIGSACRIAKEELPREAAYVGNLAKKFKEEVMKSVKNVILNGDPVHRLPGNLNMSFAYVEGESLIMGLKNLALSSGSACTSASLEPSYVLRAIGVQEDLAHTSLRIGFGRFTTEAEVDYAISLVGKHVEKLRQLSPLWEMVQEGIDLKTIQWTQPH</sequence>
<feature type="domain" description="Aminotransferase class V" evidence="10">
    <location>
        <begin position="31"/>
        <end position="393"/>
    </location>
</feature>
<dbReference type="AlphaFoldDB" id="A0AAU9IMC3"/>
<evidence type="ECO:0000259" key="10">
    <source>
        <dbReference type="Pfam" id="PF00266"/>
    </source>
</evidence>
<evidence type="ECO:0000313" key="11">
    <source>
        <dbReference type="EMBL" id="CAG9315617.1"/>
    </source>
</evidence>
<evidence type="ECO:0000256" key="7">
    <source>
        <dbReference type="ARBA" id="ARBA00023004"/>
    </source>
</evidence>
<organism evidence="11 12">
    <name type="scientific">Blepharisma stoltei</name>
    <dbReference type="NCBI Taxonomy" id="1481888"/>
    <lineage>
        <taxon>Eukaryota</taxon>
        <taxon>Sar</taxon>
        <taxon>Alveolata</taxon>
        <taxon>Ciliophora</taxon>
        <taxon>Postciliodesmatophora</taxon>
        <taxon>Heterotrichea</taxon>
        <taxon>Heterotrichida</taxon>
        <taxon>Blepharismidae</taxon>
        <taxon>Blepharisma</taxon>
    </lineage>
</organism>
<gene>
    <name evidence="11" type="ORF">BSTOLATCC_MIC14369</name>
</gene>
<dbReference type="PROSITE" id="PS00595">
    <property type="entry name" value="AA_TRANSFER_CLASS_5"/>
    <property type="match status" value="1"/>
</dbReference>
<dbReference type="Proteomes" id="UP001162131">
    <property type="component" value="Unassembled WGS sequence"/>
</dbReference>
<dbReference type="InterPro" id="IPR016454">
    <property type="entry name" value="Cysteine_dSase"/>
</dbReference>
<dbReference type="FunFam" id="3.90.1150.10:FF:000002">
    <property type="entry name" value="Cysteine desulfurase IscS"/>
    <property type="match status" value="1"/>
</dbReference>